<dbReference type="Pfam" id="PF01420">
    <property type="entry name" value="Methylase_S"/>
    <property type="match status" value="1"/>
</dbReference>
<organism evidence="5 8">
    <name type="scientific">Vibrio tubiashii ATCC 19109</name>
    <dbReference type="NCBI Taxonomy" id="1051646"/>
    <lineage>
        <taxon>Bacteria</taxon>
        <taxon>Pseudomonadati</taxon>
        <taxon>Pseudomonadota</taxon>
        <taxon>Gammaproteobacteria</taxon>
        <taxon>Vibrionales</taxon>
        <taxon>Vibrionaceae</taxon>
        <taxon>Vibrio</taxon>
        <taxon>Vibrio oreintalis group</taxon>
    </lineage>
</organism>
<dbReference type="InterPro" id="IPR052021">
    <property type="entry name" value="Type-I_RS_S_subunit"/>
</dbReference>
<dbReference type="PATRIC" id="fig|1051646.9.peg.1110"/>
<evidence type="ECO:0000256" key="3">
    <source>
        <dbReference type="ARBA" id="ARBA00023125"/>
    </source>
</evidence>
<keyword evidence="7" id="KW-1185">Reference proteome</keyword>
<dbReference type="InterPro" id="IPR000055">
    <property type="entry name" value="Restrct_endonuc_typeI_TRD"/>
</dbReference>
<dbReference type="GO" id="GO:0003677">
    <property type="term" value="F:DNA binding"/>
    <property type="evidence" value="ECO:0007669"/>
    <property type="project" value="UniProtKB-KW"/>
</dbReference>
<dbReference type="PANTHER" id="PTHR30408">
    <property type="entry name" value="TYPE-1 RESTRICTION ENZYME ECOKI SPECIFICITY PROTEIN"/>
    <property type="match status" value="1"/>
</dbReference>
<dbReference type="STRING" id="1051646.IX91_05665"/>
<evidence type="ECO:0000313" key="7">
    <source>
        <dbReference type="Proteomes" id="UP000003836"/>
    </source>
</evidence>
<dbReference type="AlphaFoldDB" id="F9T814"/>
<dbReference type="PANTHER" id="PTHR30408:SF12">
    <property type="entry name" value="TYPE I RESTRICTION ENZYME MJAVIII SPECIFICITY SUBUNIT"/>
    <property type="match status" value="1"/>
</dbReference>
<keyword evidence="3" id="KW-0238">DNA-binding</keyword>
<dbReference type="InterPro" id="IPR044946">
    <property type="entry name" value="Restrct_endonuc_typeI_TRD_sf"/>
</dbReference>
<dbReference type="EMBL" id="CP009354">
    <property type="protein sequence ID" value="AIW13688.1"/>
    <property type="molecule type" value="Genomic_DNA"/>
</dbReference>
<dbReference type="Proteomes" id="UP000030071">
    <property type="component" value="Chromosome 1"/>
</dbReference>
<protein>
    <submittedName>
        <fullName evidence="5">Restriction endonuclease subunit S</fullName>
    </submittedName>
    <submittedName>
        <fullName evidence="6">Restriction modification system protein, DNA specificity domain</fullName>
    </submittedName>
</protein>
<evidence type="ECO:0000313" key="8">
    <source>
        <dbReference type="Proteomes" id="UP000030071"/>
    </source>
</evidence>
<dbReference type="REBASE" id="97528">
    <property type="entry name" value="S.Vtu19109II"/>
</dbReference>
<dbReference type="GeneID" id="23444200"/>
<dbReference type="Proteomes" id="UP000003836">
    <property type="component" value="Unassembled WGS sequence"/>
</dbReference>
<proteinExistence type="inferred from homology"/>
<evidence type="ECO:0000259" key="4">
    <source>
        <dbReference type="Pfam" id="PF01420"/>
    </source>
</evidence>
<dbReference type="EMBL" id="AFWI01000162">
    <property type="protein sequence ID" value="EGU53344.1"/>
    <property type="molecule type" value="Genomic_DNA"/>
</dbReference>
<evidence type="ECO:0000256" key="2">
    <source>
        <dbReference type="ARBA" id="ARBA00022747"/>
    </source>
</evidence>
<dbReference type="Gene3D" id="3.90.220.20">
    <property type="entry name" value="DNA methylase specificity domains"/>
    <property type="match status" value="2"/>
</dbReference>
<dbReference type="GO" id="GO:0004519">
    <property type="term" value="F:endonuclease activity"/>
    <property type="evidence" value="ECO:0007669"/>
    <property type="project" value="UniProtKB-KW"/>
</dbReference>
<dbReference type="HOGENOM" id="CLU_021095_12_0_6"/>
<name>F9T814_9VIBR</name>
<reference evidence="5 8" key="3">
    <citation type="submission" date="2014-08" db="EMBL/GenBank/DDBJ databases">
        <title>First Complete Genome Sequence of the Shellfish Pathogen Vibrio tubiashii.</title>
        <authorList>
            <person name="Richards G.P."/>
            <person name="Needleman D.S."/>
            <person name="Watson M.A."/>
            <person name="Bono J.L."/>
        </authorList>
    </citation>
    <scope>NUCLEOTIDE SEQUENCE [LARGE SCALE GENOMIC DNA]</scope>
    <source>
        <strain evidence="5 8">ATCC 19109</strain>
    </source>
</reference>
<evidence type="ECO:0000256" key="1">
    <source>
        <dbReference type="ARBA" id="ARBA00010923"/>
    </source>
</evidence>
<dbReference type="CDD" id="cd17261">
    <property type="entry name" value="RMtype1_S_EcoKI-TRD2-CR2_like"/>
    <property type="match status" value="1"/>
</dbReference>
<accession>F9T814</accession>
<evidence type="ECO:0000313" key="5">
    <source>
        <dbReference type="EMBL" id="AIW13688.1"/>
    </source>
</evidence>
<dbReference type="SUPFAM" id="SSF116734">
    <property type="entry name" value="DNA methylase specificity domain"/>
    <property type="match status" value="2"/>
</dbReference>
<keyword evidence="2" id="KW-0680">Restriction system</keyword>
<comment type="similarity">
    <text evidence="1">Belongs to the type-I restriction system S methylase family.</text>
</comment>
<dbReference type="eggNOG" id="COG0732">
    <property type="taxonomic scope" value="Bacteria"/>
</dbReference>
<gene>
    <name evidence="5" type="ORF">IX91_05665</name>
    <name evidence="6" type="ORF">VITU9109_07759</name>
</gene>
<feature type="domain" description="Type I restriction modification DNA specificity" evidence="4">
    <location>
        <begin position="4"/>
        <end position="173"/>
    </location>
</feature>
<keyword evidence="5" id="KW-0378">Hydrolase</keyword>
<keyword evidence="5" id="KW-0540">Nuclease</keyword>
<sequence length="579" mass="65768">MIEIELGSVAEVSAGQSAPKKSEFSESGTPFIRAGSLKGLIEGQSESEFELISEETAKIKKLKLYPKGSILFAKSGMSATKGRIYSLKSPAYVVSHLAILLPKDNIDQSYLRLALNYFSPSKLIRDPAYPSISLKDIKKYRIPVPSNINDQKRIAYLLCKVESLILRRKNQLQELDELLQSVFFEMFGDPVQNNKQWNKKPLGMLLSQIDSGWSPKCESVPANNDQWGVLKLGAVTSGVFKQDENKAMLSNVAPKVQHEVKAGDLLFTRKNTYELVAATAFVHETRSKLLLPDLIFRLVIEDENEINPIYLWKLLSYPSQRKKIQSLAGGAAGSMPNISKANLNSALIPVPDIDLQLKFSEVVNKIEEIKNSYKVSLKDLELLSESLSHKAFKGELNLRNIPLTEVFDDKEELVEIVEDKPQFISKIDQGLGNLSANPLEKIDHFSKQLEQINRITKPFEQIDSLTRPIEQITKRLETIALPKMMLDFSKDKIRQKWLIKLLKDFLTDHDTTSLSLQDFWESAQNWISNFTSEDGENYCFSIEDYEVYKDFIFSELRNGVLLQEYEEVSNGIKFKVNKK</sequence>
<dbReference type="GO" id="GO:0009307">
    <property type="term" value="P:DNA restriction-modification system"/>
    <property type="evidence" value="ECO:0007669"/>
    <property type="project" value="UniProtKB-KW"/>
</dbReference>
<dbReference type="RefSeq" id="WP_004745828.1">
    <property type="nucleotide sequence ID" value="NZ_AFWI01000162.1"/>
</dbReference>
<reference evidence="6" key="1">
    <citation type="submission" date="2011-08" db="EMBL/GenBank/DDBJ databases">
        <authorList>
            <person name="Hoffman M."/>
            <person name="Strain E.A."/>
            <person name="Brown E."/>
            <person name="Allard M.W."/>
        </authorList>
    </citation>
    <scope>NUCLEOTIDE SEQUENCE</scope>
    <source>
        <strain evidence="6">ATCC 19109</strain>
    </source>
</reference>
<evidence type="ECO:0000313" key="6">
    <source>
        <dbReference type="EMBL" id="EGU53344.1"/>
    </source>
</evidence>
<reference evidence="6 7" key="2">
    <citation type="journal article" date="2012" name="Int. J. Syst. Evol. Microbiol.">
        <title>Vibrio caribbeanicus sp. nov., isolated from the marine sponge Scleritoderma cyanea.</title>
        <authorList>
            <person name="Hoffmann M."/>
            <person name="Monday S.R."/>
            <person name="Allard M.W."/>
            <person name="Strain E.A."/>
            <person name="Whittaker P."/>
            <person name="Naum M."/>
            <person name="McCarthy P.J."/>
            <person name="Lopez J.V."/>
            <person name="Fischer M."/>
            <person name="Brown E.W."/>
        </authorList>
    </citation>
    <scope>NUCLEOTIDE SEQUENCE [LARGE SCALE GENOMIC DNA]</scope>
    <source>
        <strain evidence="6 7">ATCC 19109</strain>
    </source>
</reference>
<dbReference type="KEGG" id="vtu:IX91_05665"/>
<keyword evidence="5" id="KW-0255">Endonuclease</keyword>